<dbReference type="PIRSF" id="PIRSF034285">
    <property type="entry name" value="UCP034285"/>
    <property type="match status" value="1"/>
</dbReference>
<dbReference type="AlphaFoldDB" id="A0A8J6YIX8"/>
<comment type="caution">
    <text evidence="2">The sequence shown here is derived from an EMBL/GenBank/DDBJ whole genome shotgun (WGS) entry which is preliminary data.</text>
</comment>
<evidence type="ECO:0000256" key="1">
    <source>
        <dbReference type="SAM" id="MobiDB-lite"/>
    </source>
</evidence>
<proteinExistence type="predicted"/>
<dbReference type="InterPro" id="IPR017026">
    <property type="entry name" value="ImuA"/>
</dbReference>
<evidence type="ECO:0000313" key="3">
    <source>
        <dbReference type="Proteomes" id="UP000631034"/>
    </source>
</evidence>
<keyword evidence="3" id="KW-1185">Reference proteome</keyword>
<organism evidence="2 3">
    <name type="scientific">Phaeovibrio sulfidiphilus</name>
    <dbReference type="NCBI Taxonomy" id="1220600"/>
    <lineage>
        <taxon>Bacteria</taxon>
        <taxon>Pseudomonadati</taxon>
        <taxon>Pseudomonadota</taxon>
        <taxon>Alphaproteobacteria</taxon>
        <taxon>Rhodospirillales</taxon>
        <taxon>Rhodospirillaceae</taxon>
        <taxon>Phaeovibrio</taxon>
    </lineage>
</organism>
<protein>
    <submittedName>
        <fullName evidence="2">Damage-inducible protein</fullName>
    </submittedName>
</protein>
<dbReference type="SUPFAM" id="SSF52540">
    <property type="entry name" value="P-loop containing nucleoside triphosphate hydrolases"/>
    <property type="match status" value="1"/>
</dbReference>
<gene>
    <name evidence="2" type="ORF">IHV25_05655</name>
</gene>
<dbReference type="EMBL" id="JACZHT010000003">
    <property type="protein sequence ID" value="MBE1237131.1"/>
    <property type="molecule type" value="Genomic_DNA"/>
</dbReference>
<evidence type="ECO:0000313" key="2">
    <source>
        <dbReference type="EMBL" id="MBE1237131.1"/>
    </source>
</evidence>
<dbReference type="RefSeq" id="WP_192534135.1">
    <property type="nucleotide sequence ID" value="NZ_JACZHT010000003.1"/>
</dbReference>
<accession>A0A8J6YIX8</accession>
<dbReference type="InterPro" id="IPR027417">
    <property type="entry name" value="P-loop_NTPase"/>
</dbReference>
<dbReference type="Gene3D" id="3.40.50.300">
    <property type="entry name" value="P-loop containing nucleotide triphosphate hydrolases"/>
    <property type="match status" value="1"/>
</dbReference>
<name>A0A8J6YIX8_9PROT</name>
<sequence length="264" mass="27470">MPTPCPALAALRAGIERIEGRKHLSDTVLPFGLAALDGCLPGGGLALHALHEVAGGEPGPAHAAAATLFAAGIASRLDGPVLWCLGQPDLFPPALARAGLTEERIVYAEAPDNTALLSCFEEGLRHGGPAVVIGEVTALSLTASRRLQLAAEQGKSMGIAIRRPPRSRRSAHPFLQPGAAATRWTVSSRPTEPLGMPGVGRGRWHLELVRCRGGRPGEFEVEECDETGSLGLVSLLGHRGPSTAGTPDGADEHAVVAPYRRRAG</sequence>
<dbReference type="Proteomes" id="UP000631034">
    <property type="component" value="Unassembled WGS sequence"/>
</dbReference>
<feature type="region of interest" description="Disordered" evidence="1">
    <location>
        <begin position="241"/>
        <end position="264"/>
    </location>
</feature>
<reference evidence="2" key="1">
    <citation type="submission" date="2020-10" db="EMBL/GenBank/DDBJ databases">
        <title>Genome sequence of the unusual species of purple photosynthetic bacteria, Phaeovibrio sulfidiphilus DSM 23193, type strain.</title>
        <authorList>
            <person name="Kyndt J.A."/>
            <person name="Meyer T.E."/>
        </authorList>
    </citation>
    <scope>NUCLEOTIDE SEQUENCE</scope>
    <source>
        <strain evidence="2">DSM 23193</strain>
    </source>
</reference>